<proteinExistence type="inferred from homology"/>
<dbReference type="InterPro" id="IPR006680">
    <property type="entry name" value="Amidohydro-rel"/>
</dbReference>
<keyword evidence="7" id="KW-0963">Cytoplasm</keyword>
<dbReference type="InterPro" id="IPR011059">
    <property type="entry name" value="Metal-dep_hydrolase_composite"/>
</dbReference>
<keyword evidence="3 7" id="KW-0378">Hydrolase</keyword>
<comment type="caution">
    <text evidence="9">The sequence shown here is derived from an EMBL/GenBank/DDBJ whole genome shotgun (WGS) entry which is preliminary data.</text>
</comment>
<name>A0A5D0MHN3_9BACT</name>
<dbReference type="InterPro" id="IPR005920">
    <property type="entry name" value="HutI"/>
</dbReference>
<comment type="pathway">
    <text evidence="7">Amino-acid degradation; L-histidine degradation into L-glutamate; N-formimidoyl-L-glutamate from L-histidine: step 3/3.</text>
</comment>
<feature type="binding site" evidence="7">
    <location>
        <position position="147"/>
    </location>
    <ligand>
        <name>N-formimidoyl-L-glutamate</name>
        <dbReference type="ChEBI" id="CHEBI:58928"/>
    </ligand>
</feature>
<feature type="domain" description="Amidohydrolase-related" evidence="8">
    <location>
        <begin position="66"/>
        <end position="405"/>
    </location>
</feature>
<feature type="binding site" evidence="7">
    <location>
        <position position="246"/>
    </location>
    <ligand>
        <name>4-imidazolone-5-propanoate</name>
        <dbReference type="ChEBI" id="CHEBI:77893"/>
    </ligand>
</feature>
<dbReference type="EMBL" id="VSIX01000058">
    <property type="protein sequence ID" value="TYB31011.1"/>
    <property type="molecule type" value="Genomic_DNA"/>
</dbReference>
<comment type="catalytic activity">
    <reaction evidence="7">
        <text>4-imidazolone-5-propanoate + H2O = N-formimidoyl-L-glutamate</text>
        <dbReference type="Rhea" id="RHEA:23660"/>
        <dbReference type="ChEBI" id="CHEBI:15377"/>
        <dbReference type="ChEBI" id="CHEBI:58928"/>
        <dbReference type="ChEBI" id="CHEBI:77893"/>
        <dbReference type="EC" id="3.5.2.7"/>
    </reaction>
</comment>
<feature type="binding site" evidence="7">
    <location>
        <position position="180"/>
    </location>
    <ligand>
        <name>4-imidazolone-5-propanoate</name>
        <dbReference type="ChEBI" id="CHEBI:77893"/>
    </ligand>
</feature>
<dbReference type="GO" id="GO:0005506">
    <property type="term" value="F:iron ion binding"/>
    <property type="evidence" value="ECO:0007669"/>
    <property type="project" value="UniProtKB-UniRule"/>
</dbReference>
<dbReference type="Gene3D" id="3.20.20.140">
    <property type="entry name" value="Metal-dependent hydrolases"/>
    <property type="match status" value="1"/>
</dbReference>
<dbReference type="GO" id="GO:0019557">
    <property type="term" value="P:L-histidine catabolic process to glutamate and formate"/>
    <property type="evidence" value="ECO:0007669"/>
    <property type="project" value="UniProtKB-UniPathway"/>
</dbReference>
<feature type="binding site" evidence="7">
    <location>
        <position position="75"/>
    </location>
    <ligand>
        <name>Fe(3+)</name>
        <dbReference type="ChEBI" id="CHEBI:29034"/>
    </ligand>
</feature>
<feature type="binding site" evidence="7">
    <location>
        <position position="75"/>
    </location>
    <ligand>
        <name>Zn(2+)</name>
        <dbReference type="ChEBI" id="CHEBI:29105"/>
    </ligand>
</feature>
<dbReference type="CDD" id="cd01296">
    <property type="entry name" value="Imidazolone-5PH"/>
    <property type="match status" value="1"/>
</dbReference>
<feature type="binding site" evidence="7">
    <location>
        <position position="77"/>
    </location>
    <ligand>
        <name>Zn(2+)</name>
        <dbReference type="ChEBI" id="CHEBI:29105"/>
    </ligand>
</feature>
<evidence type="ECO:0000313" key="9">
    <source>
        <dbReference type="EMBL" id="TYB31011.1"/>
    </source>
</evidence>
<evidence type="ECO:0000256" key="3">
    <source>
        <dbReference type="ARBA" id="ARBA00022801"/>
    </source>
</evidence>
<comment type="cofactor">
    <cofactor evidence="7">
        <name>Zn(2+)</name>
        <dbReference type="ChEBI" id="CHEBI:29105"/>
    </cofactor>
    <cofactor evidence="7">
        <name>Fe(3+)</name>
        <dbReference type="ChEBI" id="CHEBI:29034"/>
    </cofactor>
    <text evidence="7">Binds 1 zinc or iron ion per subunit.</text>
</comment>
<keyword evidence="4 7" id="KW-0369">Histidine metabolism</keyword>
<comment type="subcellular location">
    <subcellularLocation>
        <location evidence="7">Cytoplasm</location>
    </subcellularLocation>
</comment>
<evidence type="ECO:0000259" key="8">
    <source>
        <dbReference type="Pfam" id="PF01979"/>
    </source>
</evidence>
<dbReference type="Proteomes" id="UP000324143">
    <property type="component" value="Unassembled WGS sequence"/>
</dbReference>
<organism evidence="9 10">
    <name type="scientific">Candidatus Mcinerneyibacterium aminivorans</name>
    <dbReference type="NCBI Taxonomy" id="2703815"/>
    <lineage>
        <taxon>Bacteria</taxon>
        <taxon>Candidatus Macinerneyibacteriota</taxon>
        <taxon>Candidatus Mcinerneyibacteria</taxon>
        <taxon>Candidatus Mcinerneyibacteriales</taxon>
        <taxon>Candidatus Mcinerneyibacteriaceae</taxon>
        <taxon>Candidatus Mcinerneyibacterium</taxon>
    </lineage>
</organism>
<dbReference type="SUPFAM" id="SSF51556">
    <property type="entry name" value="Metallo-dependent hydrolases"/>
    <property type="match status" value="1"/>
</dbReference>
<gene>
    <name evidence="7" type="primary">hutI</name>
    <name evidence="9" type="ORF">FXF47_06190</name>
</gene>
<evidence type="ECO:0000256" key="5">
    <source>
        <dbReference type="ARBA" id="ARBA00022833"/>
    </source>
</evidence>
<feature type="binding site" evidence="7">
    <location>
        <position position="318"/>
    </location>
    <ligand>
        <name>Fe(3+)</name>
        <dbReference type="ChEBI" id="CHEBI:29034"/>
    </ligand>
</feature>
<dbReference type="FunFam" id="3.20.20.140:FF:000007">
    <property type="entry name" value="Imidazolonepropionase"/>
    <property type="match status" value="1"/>
</dbReference>
<keyword evidence="5 7" id="KW-0862">Zinc</keyword>
<evidence type="ECO:0000313" key="10">
    <source>
        <dbReference type="Proteomes" id="UP000324143"/>
    </source>
</evidence>
<keyword evidence="10" id="KW-1185">Reference proteome</keyword>
<feature type="binding site" evidence="7">
    <location>
        <position position="323"/>
    </location>
    <ligand>
        <name>4-imidazolone-5-propanoate</name>
        <dbReference type="ChEBI" id="CHEBI:77893"/>
    </ligand>
</feature>
<dbReference type="GO" id="GO:0019556">
    <property type="term" value="P:L-histidine catabolic process to glutamate and formamide"/>
    <property type="evidence" value="ECO:0007669"/>
    <property type="project" value="UniProtKB-UniRule"/>
</dbReference>
<feature type="binding site" evidence="7">
    <location>
        <position position="320"/>
    </location>
    <ligand>
        <name>N-formimidoyl-L-glutamate</name>
        <dbReference type="ChEBI" id="CHEBI:58928"/>
    </ligand>
</feature>
<evidence type="ECO:0000256" key="2">
    <source>
        <dbReference type="ARBA" id="ARBA00022723"/>
    </source>
</evidence>
<dbReference type="UniPathway" id="UPA00379">
    <property type="reaction ID" value="UER00551"/>
</dbReference>
<evidence type="ECO:0000256" key="4">
    <source>
        <dbReference type="ARBA" id="ARBA00022808"/>
    </source>
</evidence>
<dbReference type="Gene3D" id="2.30.40.10">
    <property type="entry name" value="Urease, subunit C, domain 1"/>
    <property type="match status" value="1"/>
</dbReference>
<sequence length="417" mass="47279">MEKCSLLLKNCMEIISPKNKCARGKARKKINMWKNTDIAINNDTIADIGKNLDYRPDKVIDASNYVVMPGFVDSHTHLVFGGSRDEEYLMRVRGESYEKIAEQGGGIKSTVDKTRKLGENELFDLAENRLRKLLSYGTTTVEVKSGYGLDLKTEMKMLHVIKRLQEKYPETVISTFMGPHEIPGKYSEREYMDYVCNEMMPEVKKENLAEFVDIFTEKGVFSIDETKKYFEEAKKMGFKLKIHADELHPLGGAELAAEYNAISADHLMEITEKGIERLGKSNTVATLLPGTSFFLMKNNYAPARKLLDNNVIVALSTDYNPGSSNTYNMQMIINLASLYLKMDIEEIINAVGVNAAKAVDRSDRGIIKKDKKADLILLDIPNYKYLVYQYGLNNVKMVIKNGEKVVENRTDYLFGES</sequence>
<comment type="similarity">
    <text evidence="7">Belongs to the metallo-dependent hydrolases superfamily. HutI family.</text>
</comment>
<dbReference type="GO" id="GO:0008270">
    <property type="term" value="F:zinc ion binding"/>
    <property type="evidence" value="ECO:0007669"/>
    <property type="project" value="UniProtKB-UniRule"/>
</dbReference>
<keyword evidence="2 7" id="KW-0479">Metal-binding</keyword>
<dbReference type="InterPro" id="IPR032466">
    <property type="entry name" value="Metal_Hydrolase"/>
</dbReference>
<dbReference type="AlphaFoldDB" id="A0A5D0MHN3"/>
<dbReference type="PANTHER" id="PTHR42752:SF1">
    <property type="entry name" value="IMIDAZOLONEPROPIONASE-RELATED"/>
    <property type="match status" value="1"/>
</dbReference>
<feature type="binding site" evidence="7">
    <location>
        <position position="147"/>
    </location>
    <ligand>
        <name>4-imidazolone-5-propanoate</name>
        <dbReference type="ChEBI" id="CHEBI:77893"/>
    </ligand>
</feature>
<comment type="function">
    <text evidence="7">Catalyzes the hydrolytic cleavage of the carbon-nitrogen bond in imidazolone-5-propanoate to yield N-formimidoyl-L-glutamate. It is the third step in the universal histidine degradation pathway.</text>
</comment>
<dbReference type="SUPFAM" id="SSF51338">
    <property type="entry name" value="Composite domain of metallo-dependent hydrolases"/>
    <property type="match status" value="1"/>
</dbReference>
<feature type="binding site" evidence="7">
    <location>
        <position position="77"/>
    </location>
    <ligand>
        <name>Fe(3+)</name>
        <dbReference type="ChEBI" id="CHEBI:29034"/>
    </ligand>
</feature>
<feature type="binding site" evidence="7">
    <location>
        <position position="318"/>
    </location>
    <ligand>
        <name>Zn(2+)</name>
        <dbReference type="ChEBI" id="CHEBI:29105"/>
    </ligand>
</feature>
<feature type="binding site" evidence="7">
    <location>
        <position position="243"/>
    </location>
    <ligand>
        <name>Fe(3+)</name>
        <dbReference type="ChEBI" id="CHEBI:29034"/>
    </ligand>
</feature>
<dbReference type="Pfam" id="PF01979">
    <property type="entry name" value="Amidohydro_1"/>
    <property type="match status" value="1"/>
</dbReference>
<feature type="binding site" evidence="7">
    <location>
        <position position="243"/>
    </location>
    <ligand>
        <name>Zn(2+)</name>
        <dbReference type="ChEBI" id="CHEBI:29105"/>
    </ligand>
</feature>
<reference evidence="9" key="1">
    <citation type="submission" date="2019-08" db="EMBL/GenBank/DDBJ databases">
        <title>Genomic characterization of a novel candidate phylum (ARYD3) from a high temperature, high salinity tertiary oil reservoir in north central Oklahoma, USA.</title>
        <authorList>
            <person name="Youssef N.H."/>
            <person name="Yadav A."/>
            <person name="Elshahed M.S."/>
        </authorList>
    </citation>
    <scope>NUCLEOTIDE SEQUENCE [LARGE SCALE GENOMIC DNA]</scope>
    <source>
        <strain evidence="9">ARYD3</strain>
    </source>
</reference>
<dbReference type="NCBIfam" id="TIGR01224">
    <property type="entry name" value="hutI"/>
    <property type="match status" value="1"/>
</dbReference>
<dbReference type="EC" id="3.5.2.7" evidence="1 7"/>
<keyword evidence="6 7" id="KW-0408">Iron</keyword>
<dbReference type="GO" id="GO:0005737">
    <property type="term" value="C:cytoplasm"/>
    <property type="evidence" value="ECO:0007669"/>
    <property type="project" value="UniProtKB-SubCell"/>
</dbReference>
<accession>A0A5D0MHN3</accession>
<evidence type="ECO:0000256" key="1">
    <source>
        <dbReference type="ARBA" id="ARBA00012864"/>
    </source>
</evidence>
<evidence type="ECO:0000256" key="6">
    <source>
        <dbReference type="ARBA" id="ARBA00023004"/>
    </source>
</evidence>
<protein>
    <recommendedName>
        <fullName evidence="1 7">Imidazolonepropionase</fullName>
        <ecNumber evidence="1 7">3.5.2.7</ecNumber>
    </recommendedName>
    <alternativeName>
        <fullName evidence="7">Imidazolone-5-propionate hydrolase</fullName>
    </alternativeName>
</protein>
<evidence type="ECO:0000256" key="7">
    <source>
        <dbReference type="HAMAP-Rule" id="MF_00372"/>
    </source>
</evidence>
<dbReference type="GO" id="GO:0050480">
    <property type="term" value="F:imidazolonepropionase activity"/>
    <property type="evidence" value="ECO:0007669"/>
    <property type="project" value="UniProtKB-UniRule"/>
</dbReference>
<feature type="binding site" evidence="7">
    <location>
        <position position="84"/>
    </location>
    <ligand>
        <name>4-imidazolone-5-propanoate</name>
        <dbReference type="ChEBI" id="CHEBI:77893"/>
    </ligand>
</feature>
<dbReference type="PANTHER" id="PTHR42752">
    <property type="entry name" value="IMIDAZOLONEPROPIONASE"/>
    <property type="match status" value="1"/>
</dbReference>
<dbReference type="HAMAP" id="MF_00372">
    <property type="entry name" value="HutI"/>
    <property type="match status" value="1"/>
</dbReference>
<feature type="binding site" evidence="7">
    <location>
        <position position="322"/>
    </location>
    <ligand>
        <name>N-formimidoyl-L-glutamate</name>
        <dbReference type="ChEBI" id="CHEBI:58928"/>
    </ligand>
</feature>